<accession>A0A2S5DCJ8</accession>
<protein>
    <submittedName>
        <fullName evidence="7">ABC transporter substrate-binding protein</fullName>
    </submittedName>
</protein>
<dbReference type="GO" id="GO:0030288">
    <property type="term" value="C:outer membrane-bounded periplasmic space"/>
    <property type="evidence" value="ECO:0007669"/>
    <property type="project" value="UniProtKB-ARBA"/>
</dbReference>
<evidence type="ECO:0000259" key="6">
    <source>
        <dbReference type="Pfam" id="PF00496"/>
    </source>
</evidence>
<gene>
    <name evidence="7" type="ORF">C2I19_16785</name>
</gene>
<name>A0A2S5DCJ8_9NEIS</name>
<comment type="caution">
    <text evidence="7">The sequence shown here is derived from an EMBL/GenBank/DDBJ whole genome shotgun (WGS) entry which is preliminary data.</text>
</comment>
<comment type="similarity">
    <text evidence="2">Belongs to the bacterial solute-binding protein 5 family.</text>
</comment>
<comment type="subcellular location">
    <subcellularLocation>
        <location evidence="1">Cell envelope</location>
    </subcellularLocation>
</comment>
<dbReference type="Pfam" id="PF00496">
    <property type="entry name" value="SBP_bac_5"/>
    <property type="match status" value="1"/>
</dbReference>
<proteinExistence type="inferred from homology"/>
<keyword evidence="8" id="KW-1185">Reference proteome</keyword>
<dbReference type="Gene3D" id="3.10.105.10">
    <property type="entry name" value="Dipeptide-binding Protein, Domain 3"/>
    <property type="match status" value="1"/>
</dbReference>
<dbReference type="RefSeq" id="WP_103903806.1">
    <property type="nucleotide sequence ID" value="NZ_PQWB01000093.1"/>
</dbReference>
<evidence type="ECO:0000256" key="1">
    <source>
        <dbReference type="ARBA" id="ARBA00004196"/>
    </source>
</evidence>
<dbReference type="InterPro" id="IPR039424">
    <property type="entry name" value="SBP_5"/>
</dbReference>
<feature type="domain" description="Solute-binding protein family 5" evidence="6">
    <location>
        <begin position="73"/>
        <end position="509"/>
    </location>
</feature>
<reference evidence="8" key="1">
    <citation type="submission" date="2018-02" db="EMBL/GenBank/DDBJ databases">
        <authorList>
            <person name="O'Hara-Hanley K."/>
            <person name="Soby S."/>
        </authorList>
    </citation>
    <scope>NUCLEOTIDE SEQUENCE [LARGE SCALE GENOMIC DNA]</scope>
    <source>
        <strain evidence="8">MWU14-2602</strain>
    </source>
</reference>
<dbReference type="SUPFAM" id="SSF53850">
    <property type="entry name" value="Periplasmic binding protein-like II"/>
    <property type="match status" value="1"/>
</dbReference>
<dbReference type="PANTHER" id="PTHR30290:SF10">
    <property type="entry name" value="PERIPLASMIC OLIGOPEPTIDE-BINDING PROTEIN-RELATED"/>
    <property type="match status" value="1"/>
</dbReference>
<evidence type="ECO:0000313" key="8">
    <source>
        <dbReference type="Proteomes" id="UP000237082"/>
    </source>
</evidence>
<feature type="signal peptide" evidence="5">
    <location>
        <begin position="1"/>
        <end position="22"/>
    </location>
</feature>
<evidence type="ECO:0000256" key="2">
    <source>
        <dbReference type="ARBA" id="ARBA00005695"/>
    </source>
</evidence>
<dbReference type="EMBL" id="PQWB01000093">
    <property type="protein sequence ID" value="POZ60803.1"/>
    <property type="molecule type" value="Genomic_DNA"/>
</dbReference>
<dbReference type="InterPro" id="IPR030678">
    <property type="entry name" value="Peptide/Ni-bd"/>
</dbReference>
<feature type="chain" id="PRO_5015778701" evidence="5">
    <location>
        <begin position="23"/>
        <end position="596"/>
    </location>
</feature>
<evidence type="ECO:0000256" key="4">
    <source>
        <dbReference type="ARBA" id="ARBA00022729"/>
    </source>
</evidence>
<dbReference type="PIRSF" id="PIRSF002741">
    <property type="entry name" value="MppA"/>
    <property type="match status" value="1"/>
</dbReference>
<dbReference type="GO" id="GO:0043190">
    <property type="term" value="C:ATP-binding cassette (ABC) transporter complex"/>
    <property type="evidence" value="ECO:0007669"/>
    <property type="project" value="InterPro"/>
</dbReference>
<dbReference type="PANTHER" id="PTHR30290">
    <property type="entry name" value="PERIPLASMIC BINDING COMPONENT OF ABC TRANSPORTER"/>
    <property type="match status" value="1"/>
</dbReference>
<dbReference type="GO" id="GO:1904680">
    <property type="term" value="F:peptide transmembrane transporter activity"/>
    <property type="evidence" value="ECO:0007669"/>
    <property type="project" value="TreeGrafter"/>
</dbReference>
<evidence type="ECO:0000313" key="7">
    <source>
        <dbReference type="EMBL" id="POZ60803.1"/>
    </source>
</evidence>
<keyword evidence="3" id="KW-0813">Transport</keyword>
<dbReference type="InterPro" id="IPR000914">
    <property type="entry name" value="SBP_5_dom"/>
</dbReference>
<dbReference type="Proteomes" id="UP000237082">
    <property type="component" value="Unassembled WGS sequence"/>
</dbReference>
<dbReference type="Gene3D" id="3.40.190.10">
    <property type="entry name" value="Periplasmic binding protein-like II"/>
    <property type="match status" value="1"/>
</dbReference>
<keyword evidence="4 5" id="KW-0732">Signal</keyword>
<sequence length="596" mass="65909">MKHLKWLPMLAMGAALMPFAHAADPAKVLRLAINAPETGFDPAKVNDVYSLGVIENINEPLLVYGYLENSLKLRPNTISEMPTFSEDGKVITFHIKPGIYFADDPVFKGKRRELTALDYAYSFKRFADPVVNSPNASTFTDFIVGMDEASARASKSGHFNYDASIAGIQTPDRYTLKLTLKKPGYVFLYSLGSPIAGAVAREVMEGYSKDTLSHPVGSGPFRLSEWKPGNRIVLTANPSYRKVVFNEHPADPKDAALAAQLNGKTLPMVGRIDIKVIEEEQPRWLSFLNKQLDVTGVPKSAMKTALRVNPANPDDTTLNPKLAKRGINLSHSTALNITYAYFNLKDPVVGGYSKEKIALRRAIAMAYPLKQEVLPLLYGNQAAPVQGIVPAGMFGFNPKLDLRVPYDPATANALLDEFGYKIGPDGYRTLPDGKSLEIVQSTQGGGFDKQMNQIWQKTFDRLHIRIKFKVAKWNENAKAAYAYKLQMWSLGGFAATPDGDDFVQSFSSKLIGQGNKAGFDVSEYDRAYDQSQLLPDGPERQALFDKMNKLVAAYQPYILGVSMYTNSMSQGYVLGYKPHPINSVGGFWRYVDIAAH</sequence>
<dbReference type="GO" id="GO:0015833">
    <property type="term" value="P:peptide transport"/>
    <property type="evidence" value="ECO:0007669"/>
    <property type="project" value="TreeGrafter"/>
</dbReference>
<dbReference type="OrthoDB" id="9801799at2"/>
<evidence type="ECO:0000256" key="5">
    <source>
        <dbReference type="SAM" id="SignalP"/>
    </source>
</evidence>
<organism evidence="7 8">
    <name type="scientific">Chromobacterium alticapitis</name>
    <dbReference type="NCBI Taxonomy" id="2073169"/>
    <lineage>
        <taxon>Bacteria</taxon>
        <taxon>Pseudomonadati</taxon>
        <taxon>Pseudomonadota</taxon>
        <taxon>Betaproteobacteria</taxon>
        <taxon>Neisseriales</taxon>
        <taxon>Chromobacteriaceae</taxon>
        <taxon>Chromobacterium</taxon>
    </lineage>
</organism>
<dbReference type="AlphaFoldDB" id="A0A2S5DCJ8"/>
<evidence type="ECO:0000256" key="3">
    <source>
        <dbReference type="ARBA" id="ARBA00022448"/>
    </source>
</evidence>